<dbReference type="Pfam" id="PF01261">
    <property type="entry name" value="AP_endonuc_2"/>
    <property type="match status" value="1"/>
</dbReference>
<dbReference type="Gene3D" id="3.20.20.150">
    <property type="entry name" value="Divalent-metal-dependent TIM barrel enzymes"/>
    <property type="match status" value="1"/>
</dbReference>
<dbReference type="InterPro" id="IPR036237">
    <property type="entry name" value="Xyl_isomerase-like_sf"/>
</dbReference>
<dbReference type="AlphaFoldDB" id="A0A0F9QEK9"/>
<protein>
    <recommendedName>
        <fullName evidence="1">Xylose isomerase-like TIM barrel domain-containing protein</fullName>
    </recommendedName>
</protein>
<accession>A0A0F9QEK9</accession>
<dbReference type="SUPFAM" id="SSF51658">
    <property type="entry name" value="Xylose isomerase-like"/>
    <property type="match status" value="1"/>
</dbReference>
<comment type="caution">
    <text evidence="2">The sequence shown here is derived from an EMBL/GenBank/DDBJ whole genome shotgun (WGS) entry which is preliminary data.</text>
</comment>
<reference evidence="2" key="1">
    <citation type="journal article" date="2015" name="Nature">
        <title>Complex archaea that bridge the gap between prokaryotes and eukaryotes.</title>
        <authorList>
            <person name="Spang A."/>
            <person name="Saw J.H."/>
            <person name="Jorgensen S.L."/>
            <person name="Zaremba-Niedzwiedzka K."/>
            <person name="Martijn J."/>
            <person name="Lind A.E."/>
            <person name="van Eijk R."/>
            <person name="Schleper C."/>
            <person name="Guy L."/>
            <person name="Ettema T.J."/>
        </authorList>
    </citation>
    <scope>NUCLEOTIDE SEQUENCE</scope>
</reference>
<dbReference type="EMBL" id="LAZR01004110">
    <property type="protein sequence ID" value="KKN11681.1"/>
    <property type="molecule type" value="Genomic_DNA"/>
</dbReference>
<sequence length="268" mass="31400">MLGISIRANWDFEKILNAICDLNIDICEIQLDNPIFKFQKYRKKTIKLINKLYSSDLQLSFHLSFIDINIASLDNKIRDYTSRLLRKEIKFVKKWDPLYNVVHTGKISNTFYQIPSVKEKAQKQQIKTLSELIKISDYYSIPLAIENRQKSTTTGLIENIDDFLYYSRIFPSLHFILDIGHLNTFYVDSNAMLEDISVICNFPIMGIHLSNNYGKDTHEKLEQGNIPFKELFLKEPSLKKKNLIIENKSFKNAQQSLDFLRIKVFETT</sequence>
<feature type="domain" description="Xylose isomerase-like TIM barrel" evidence="1">
    <location>
        <begin position="21"/>
        <end position="261"/>
    </location>
</feature>
<proteinExistence type="predicted"/>
<organism evidence="2">
    <name type="scientific">marine sediment metagenome</name>
    <dbReference type="NCBI Taxonomy" id="412755"/>
    <lineage>
        <taxon>unclassified sequences</taxon>
        <taxon>metagenomes</taxon>
        <taxon>ecological metagenomes</taxon>
    </lineage>
</organism>
<gene>
    <name evidence="2" type="ORF">LCGC14_1024090</name>
</gene>
<evidence type="ECO:0000313" key="2">
    <source>
        <dbReference type="EMBL" id="KKN11681.1"/>
    </source>
</evidence>
<name>A0A0F9QEK9_9ZZZZ</name>
<dbReference type="InterPro" id="IPR013022">
    <property type="entry name" value="Xyl_isomerase-like_TIM-brl"/>
</dbReference>
<evidence type="ECO:0000259" key="1">
    <source>
        <dbReference type="Pfam" id="PF01261"/>
    </source>
</evidence>